<name>A0A454XMC2_PRIPA</name>
<keyword evidence="2" id="KW-1185">Reference proteome</keyword>
<protein>
    <submittedName>
        <fullName evidence="1">Uncharacterized protein</fullName>
    </submittedName>
</protein>
<evidence type="ECO:0000313" key="2">
    <source>
        <dbReference type="Proteomes" id="UP000005239"/>
    </source>
</evidence>
<dbReference type="EnsemblMetazoa" id="PPA38133.1">
    <property type="protein sequence ID" value="PPA38133.1"/>
    <property type="gene ID" value="WBGene00276502"/>
</dbReference>
<organism evidence="1 2">
    <name type="scientific">Pristionchus pacificus</name>
    <name type="common">Parasitic nematode worm</name>
    <dbReference type="NCBI Taxonomy" id="54126"/>
    <lineage>
        <taxon>Eukaryota</taxon>
        <taxon>Metazoa</taxon>
        <taxon>Ecdysozoa</taxon>
        <taxon>Nematoda</taxon>
        <taxon>Chromadorea</taxon>
        <taxon>Rhabditida</taxon>
        <taxon>Rhabditina</taxon>
        <taxon>Diplogasteromorpha</taxon>
        <taxon>Diplogasteroidea</taxon>
        <taxon>Neodiplogasteridae</taxon>
        <taxon>Pristionchus</taxon>
    </lineage>
</organism>
<gene>
    <name evidence="1" type="primary">WBGene00276502</name>
</gene>
<reference evidence="2" key="1">
    <citation type="journal article" date="2008" name="Nat. Genet.">
        <title>The Pristionchus pacificus genome provides a unique perspective on nematode lifestyle and parasitism.</title>
        <authorList>
            <person name="Dieterich C."/>
            <person name="Clifton S.W."/>
            <person name="Schuster L.N."/>
            <person name="Chinwalla A."/>
            <person name="Delehaunty K."/>
            <person name="Dinkelacker I."/>
            <person name="Fulton L."/>
            <person name="Fulton R."/>
            <person name="Godfrey J."/>
            <person name="Minx P."/>
            <person name="Mitreva M."/>
            <person name="Roeseler W."/>
            <person name="Tian H."/>
            <person name="Witte H."/>
            <person name="Yang S.P."/>
            <person name="Wilson R.K."/>
            <person name="Sommer R.J."/>
        </authorList>
    </citation>
    <scope>NUCLEOTIDE SEQUENCE [LARGE SCALE GENOMIC DNA]</scope>
    <source>
        <strain evidence="2">PS312</strain>
    </source>
</reference>
<sequence>MPTTVTLLFTIFSCALLVANVDSASLPVACFDPISASSAEGCLEMLRMAKRSPHSIAAAPEKKGYDYIRFGKRSGAVVDDSHSAEEFQPYQFVERPRMATRNFVFKPFLV</sequence>
<dbReference type="AlphaFoldDB" id="A0A454XMC2"/>
<dbReference type="Proteomes" id="UP000005239">
    <property type="component" value="Unassembled WGS sequence"/>
</dbReference>
<accession>A0A8R1YSF3</accession>
<reference evidence="1" key="2">
    <citation type="submission" date="2022-06" db="UniProtKB">
        <authorList>
            <consortium name="EnsemblMetazoa"/>
        </authorList>
    </citation>
    <scope>IDENTIFICATION</scope>
    <source>
        <strain evidence="1">PS312</strain>
    </source>
</reference>
<evidence type="ECO:0000313" key="1">
    <source>
        <dbReference type="EnsemblMetazoa" id="PPA38133.1"/>
    </source>
</evidence>
<proteinExistence type="predicted"/>
<accession>A0A454XMC2</accession>